<name>A0A1Y6D2B1_9GAMM</name>
<evidence type="ECO:0000313" key="8">
    <source>
        <dbReference type="EMBL" id="SMF94125.1"/>
    </source>
</evidence>
<dbReference type="PROSITE" id="PS00108">
    <property type="entry name" value="PROTEIN_KINASE_ST"/>
    <property type="match status" value="1"/>
</dbReference>
<keyword evidence="6" id="KW-0472">Membrane</keyword>
<feature type="region of interest" description="Disordered" evidence="5">
    <location>
        <begin position="420"/>
        <end position="445"/>
    </location>
</feature>
<evidence type="ECO:0000256" key="1">
    <source>
        <dbReference type="ARBA" id="ARBA00022679"/>
    </source>
</evidence>
<protein>
    <submittedName>
        <fullName evidence="8">Serine/threonine protein kinase</fullName>
    </submittedName>
</protein>
<dbReference type="PANTHER" id="PTHR43289:SF34">
    <property type="entry name" value="SERINE_THREONINE-PROTEIN KINASE YBDM-RELATED"/>
    <property type="match status" value="1"/>
</dbReference>
<proteinExistence type="predicted"/>
<keyword evidence="2" id="KW-0547">Nucleotide-binding</keyword>
<evidence type="ECO:0000256" key="4">
    <source>
        <dbReference type="ARBA" id="ARBA00022840"/>
    </source>
</evidence>
<evidence type="ECO:0000256" key="2">
    <source>
        <dbReference type="ARBA" id="ARBA00022741"/>
    </source>
</evidence>
<sequence length="499" mass="53785">MDVDDFGDLCMGCMQDKGNSARCPRCGYRPDPQRNVFALPYQTILNNKFLIGRILGHPGGFGITYLALDLVLHTPLAIKEYLPRGLAVRDTLNLKVVPHGGEDSERFNYGMGQFLQEARTLCKFSHPNVVRVREFFQQNNTAYLAMDYYEGISLTEYLGRNGGKLPEATALAFILPILDGLAEIHAKGFLHRDIKPANIYLTQGGSPILLDFGAARQALGGHGSQTLSVILTPGFAPFEQYLERAEFGPSTDIYAAGATLYYLLTGERPQEATHRCRRDEVLPPEQLEPSITPAVGQAIMRALAIEPEQRPQTIQAFKALLLAGKAAAPAPRPTSPPREWSTPGRLRLICRECGERNTVPTDISLSLLGCAGCGASLAPPSARQRLPAWSWPALGAAAGVGVLVAGLVWFRPTGMGGMAETSWPPATPGPPQGLQSGGNPPYPPPQNAIDLCQGKALDAVCWIQPPDRAAEPGRCRQVHAYFACVPDGFPGGTGGPMLP</sequence>
<dbReference type="Pfam" id="PF00069">
    <property type="entry name" value="Pkinase"/>
    <property type="match status" value="1"/>
</dbReference>
<dbReference type="Gene3D" id="3.30.200.20">
    <property type="entry name" value="Phosphorylase Kinase, domain 1"/>
    <property type="match status" value="1"/>
</dbReference>
<keyword evidence="1" id="KW-0808">Transferase</keyword>
<dbReference type="Proteomes" id="UP000192923">
    <property type="component" value="Unassembled WGS sequence"/>
</dbReference>
<dbReference type="Gene3D" id="1.10.510.10">
    <property type="entry name" value="Transferase(Phosphotransferase) domain 1"/>
    <property type="match status" value="1"/>
</dbReference>
<gene>
    <name evidence="8" type="ORF">SAMN02949497_1432</name>
</gene>
<keyword evidence="4" id="KW-0067">ATP-binding</keyword>
<dbReference type="GO" id="GO:0005524">
    <property type="term" value="F:ATP binding"/>
    <property type="evidence" value="ECO:0007669"/>
    <property type="project" value="UniProtKB-KW"/>
</dbReference>
<keyword evidence="9" id="KW-1185">Reference proteome</keyword>
<dbReference type="EMBL" id="FXAM01000001">
    <property type="protein sequence ID" value="SMF94125.1"/>
    <property type="molecule type" value="Genomic_DNA"/>
</dbReference>
<dbReference type="PROSITE" id="PS50011">
    <property type="entry name" value="PROTEIN_KINASE_DOM"/>
    <property type="match status" value="1"/>
</dbReference>
<evidence type="ECO:0000313" key="9">
    <source>
        <dbReference type="Proteomes" id="UP000192923"/>
    </source>
</evidence>
<keyword evidence="6" id="KW-1133">Transmembrane helix</keyword>
<dbReference type="InterPro" id="IPR011009">
    <property type="entry name" value="Kinase-like_dom_sf"/>
</dbReference>
<dbReference type="STRING" id="1760988.SAMN02949497_1432"/>
<keyword evidence="6" id="KW-0812">Transmembrane</keyword>
<evidence type="ECO:0000256" key="6">
    <source>
        <dbReference type="SAM" id="Phobius"/>
    </source>
</evidence>
<dbReference type="PANTHER" id="PTHR43289">
    <property type="entry name" value="MITOGEN-ACTIVATED PROTEIN KINASE KINASE KINASE 20-RELATED"/>
    <property type="match status" value="1"/>
</dbReference>
<accession>A0A1Y6D2B1</accession>
<evidence type="ECO:0000259" key="7">
    <source>
        <dbReference type="PROSITE" id="PS50011"/>
    </source>
</evidence>
<evidence type="ECO:0000256" key="5">
    <source>
        <dbReference type="SAM" id="MobiDB-lite"/>
    </source>
</evidence>
<feature type="domain" description="Protein kinase" evidence="7">
    <location>
        <begin position="49"/>
        <end position="322"/>
    </location>
</feature>
<keyword evidence="8" id="KW-0723">Serine/threonine-protein kinase</keyword>
<organism evidence="8 9">
    <name type="scientific">Methylomagnum ishizawai</name>
    <dbReference type="NCBI Taxonomy" id="1760988"/>
    <lineage>
        <taxon>Bacteria</taxon>
        <taxon>Pseudomonadati</taxon>
        <taxon>Pseudomonadota</taxon>
        <taxon>Gammaproteobacteria</taxon>
        <taxon>Methylococcales</taxon>
        <taxon>Methylococcaceae</taxon>
        <taxon>Methylomagnum</taxon>
    </lineage>
</organism>
<dbReference type="CDD" id="cd14014">
    <property type="entry name" value="STKc_PknB_like"/>
    <property type="match status" value="1"/>
</dbReference>
<evidence type="ECO:0000256" key="3">
    <source>
        <dbReference type="ARBA" id="ARBA00022777"/>
    </source>
</evidence>
<dbReference type="InterPro" id="IPR008271">
    <property type="entry name" value="Ser/Thr_kinase_AS"/>
</dbReference>
<dbReference type="SUPFAM" id="SSF56112">
    <property type="entry name" value="Protein kinase-like (PK-like)"/>
    <property type="match status" value="1"/>
</dbReference>
<dbReference type="AlphaFoldDB" id="A0A1Y6D2B1"/>
<dbReference type="InterPro" id="IPR000719">
    <property type="entry name" value="Prot_kinase_dom"/>
</dbReference>
<keyword evidence="3 8" id="KW-0418">Kinase</keyword>
<reference evidence="8 9" key="1">
    <citation type="submission" date="2016-12" db="EMBL/GenBank/DDBJ databases">
        <authorList>
            <person name="Song W.-J."/>
            <person name="Kurnit D.M."/>
        </authorList>
    </citation>
    <scope>NUCLEOTIDE SEQUENCE [LARGE SCALE GENOMIC DNA]</scope>
    <source>
        <strain evidence="8 9">175</strain>
    </source>
</reference>
<feature type="transmembrane region" description="Helical" evidence="6">
    <location>
        <begin position="389"/>
        <end position="410"/>
    </location>
</feature>
<dbReference type="GO" id="GO:0004674">
    <property type="term" value="F:protein serine/threonine kinase activity"/>
    <property type="evidence" value="ECO:0007669"/>
    <property type="project" value="UniProtKB-KW"/>
</dbReference>
<dbReference type="SMART" id="SM00220">
    <property type="entry name" value="S_TKc"/>
    <property type="match status" value="1"/>
</dbReference>